<dbReference type="Gene3D" id="3.10.450.40">
    <property type="match status" value="2"/>
</dbReference>
<keyword evidence="2" id="KW-0732">Signal</keyword>
<feature type="compositionally biased region" description="Polar residues" evidence="1">
    <location>
        <begin position="28"/>
        <end position="42"/>
    </location>
</feature>
<feature type="region of interest" description="Disordered" evidence="1">
    <location>
        <begin position="24"/>
        <end position="106"/>
    </location>
</feature>
<accession>A0A7T3ZX48</accession>
<organism evidence="4 5">
    <name type="scientific">Brevibacterium casei</name>
    <dbReference type="NCBI Taxonomy" id="33889"/>
    <lineage>
        <taxon>Bacteria</taxon>
        <taxon>Bacillati</taxon>
        <taxon>Actinomycetota</taxon>
        <taxon>Actinomycetes</taxon>
        <taxon>Micrococcales</taxon>
        <taxon>Brevibacteriaceae</taxon>
        <taxon>Brevibacterium</taxon>
    </lineage>
</organism>
<reference evidence="4 5" key="1">
    <citation type="submission" date="2020-12" db="EMBL/GenBank/DDBJ databases">
        <title>FDA dAtabase for Regulatory Grade micrObial Sequences (FDA-ARGOS): Supporting development and validation of Infectious Disease Dx tests.</title>
        <authorList>
            <person name="Sproer C."/>
            <person name="Gronow S."/>
            <person name="Severitt S."/>
            <person name="Schroder I."/>
            <person name="Tallon L."/>
            <person name="Sadzewicz L."/>
            <person name="Zhao X."/>
            <person name="Boylan J."/>
            <person name="Ott S."/>
            <person name="Bowen H."/>
            <person name="Vavikolanu K."/>
            <person name="Mehta A."/>
            <person name="Aluvathingal J."/>
            <person name="Nadendla S."/>
            <person name="Lowell S."/>
            <person name="Myers T."/>
            <person name="Yan Y."/>
            <person name="Sichtig H."/>
        </authorList>
    </citation>
    <scope>NUCLEOTIDE SEQUENCE [LARGE SCALE GENOMIC DNA]</scope>
    <source>
        <strain evidence="4 5">FDAARGOS_990</strain>
    </source>
</reference>
<evidence type="ECO:0000256" key="1">
    <source>
        <dbReference type="SAM" id="MobiDB-lite"/>
    </source>
</evidence>
<dbReference type="AlphaFoldDB" id="A0A7T3ZX48"/>
<sequence length="225" mass="23494">MKTAKPTYLAAVVTLAFSLALTGCAGGNTESQTADAASSQPTQAGSVSSESAEESAPAGPSAQADQSEQDGQSGQSPLSADADLSRVQPQVTPEDAITAAQADVGDGTVHAIELDHDRRDDAWQYEVKILSGTTDYDVTVDADSGDVVGRDEDTTEDSEQAIDLSSPMTFDEALGLAAGQGTGRLTSWKLESDDDRIEYQFDYEDGSADTEVTVDVDSKTVTVDN</sequence>
<gene>
    <name evidence="4" type="ORF">I6H47_10400</name>
</gene>
<feature type="chain" id="PRO_5038975103" evidence="2">
    <location>
        <begin position="26"/>
        <end position="225"/>
    </location>
</feature>
<evidence type="ECO:0000256" key="2">
    <source>
        <dbReference type="SAM" id="SignalP"/>
    </source>
</evidence>
<name>A0A7T3ZX48_9MICO</name>
<evidence type="ECO:0000259" key="3">
    <source>
        <dbReference type="Pfam" id="PF03413"/>
    </source>
</evidence>
<proteinExistence type="predicted"/>
<dbReference type="RefSeq" id="WP_198498477.1">
    <property type="nucleotide sequence ID" value="NZ_CP065989.1"/>
</dbReference>
<feature type="domain" description="PepSY" evidence="3">
    <location>
        <begin position="91"/>
        <end position="149"/>
    </location>
</feature>
<feature type="signal peptide" evidence="2">
    <location>
        <begin position="1"/>
        <end position="25"/>
    </location>
</feature>
<protein>
    <submittedName>
        <fullName evidence="4">PepSY domain-containing protein</fullName>
    </submittedName>
</protein>
<dbReference type="EMBL" id="CP065989">
    <property type="protein sequence ID" value="QQB13259.1"/>
    <property type="molecule type" value="Genomic_DNA"/>
</dbReference>
<dbReference type="Proteomes" id="UP000595374">
    <property type="component" value="Chromosome"/>
</dbReference>
<evidence type="ECO:0000313" key="5">
    <source>
        <dbReference type="Proteomes" id="UP000595374"/>
    </source>
</evidence>
<dbReference type="PROSITE" id="PS51257">
    <property type="entry name" value="PROKAR_LIPOPROTEIN"/>
    <property type="match status" value="1"/>
</dbReference>
<feature type="compositionally biased region" description="Low complexity" evidence="1">
    <location>
        <begin position="43"/>
        <end position="76"/>
    </location>
</feature>
<dbReference type="InterPro" id="IPR025711">
    <property type="entry name" value="PepSY"/>
</dbReference>
<evidence type="ECO:0000313" key="4">
    <source>
        <dbReference type="EMBL" id="QQB13259.1"/>
    </source>
</evidence>
<dbReference type="Pfam" id="PF03413">
    <property type="entry name" value="PepSY"/>
    <property type="match status" value="1"/>
</dbReference>